<evidence type="ECO:0000313" key="3">
    <source>
        <dbReference type="Proteomes" id="UP000184480"/>
    </source>
</evidence>
<keyword evidence="3" id="KW-1185">Reference proteome</keyword>
<accession>A0A1M4ZHE2</accession>
<dbReference type="AlphaFoldDB" id="A0A1M4ZHE2"/>
<protein>
    <submittedName>
        <fullName evidence="2">Uncharacterized conserved protein YegL, contains vWA domain of TerY type</fullName>
    </submittedName>
</protein>
<dbReference type="SMART" id="SM00327">
    <property type="entry name" value="VWA"/>
    <property type="match status" value="1"/>
</dbReference>
<evidence type="ECO:0000313" key="2">
    <source>
        <dbReference type="EMBL" id="SHF17421.1"/>
    </source>
</evidence>
<dbReference type="InterPro" id="IPR002035">
    <property type="entry name" value="VWF_A"/>
</dbReference>
<feature type="domain" description="VWFA" evidence="1">
    <location>
        <begin position="5"/>
        <end position="158"/>
    </location>
</feature>
<proteinExistence type="predicted"/>
<dbReference type="Pfam" id="PF00092">
    <property type="entry name" value="VWA"/>
    <property type="match status" value="1"/>
</dbReference>
<dbReference type="PROSITE" id="PS50234">
    <property type="entry name" value="VWFA"/>
    <property type="match status" value="1"/>
</dbReference>
<dbReference type="Gene3D" id="3.40.50.410">
    <property type="entry name" value="von Willebrand factor, type A domain"/>
    <property type="match status" value="1"/>
</dbReference>
<name>A0A1M4ZHE2_9BACT</name>
<dbReference type="RefSeq" id="WP_062181565.1">
    <property type="nucleotide sequence ID" value="NZ_BBXL01000013.1"/>
</dbReference>
<dbReference type="STRING" id="1346286.SAMN05444362_10489"/>
<dbReference type="SUPFAM" id="SSF53300">
    <property type="entry name" value="vWA-like"/>
    <property type="match status" value="1"/>
</dbReference>
<reference evidence="3" key="1">
    <citation type="submission" date="2016-11" db="EMBL/GenBank/DDBJ databases">
        <authorList>
            <person name="Varghese N."/>
            <person name="Submissions S."/>
        </authorList>
    </citation>
    <scope>NUCLEOTIDE SEQUENCE [LARGE SCALE GENOMIC DNA]</scope>
    <source>
        <strain evidence="3">DSM 27370</strain>
    </source>
</reference>
<dbReference type="Pfam" id="PF15616">
    <property type="entry name" value="TerY_C"/>
    <property type="match status" value="1"/>
</dbReference>
<dbReference type="EMBL" id="FQUC01000004">
    <property type="protein sequence ID" value="SHF17421.1"/>
    <property type="molecule type" value="Genomic_DNA"/>
</dbReference>
<sequence>MRRLPIYFLIDVSESMIGEPLSHVQNGVETIIQELRTDPYALETVYLSIIAFAGRAKKLCSMQELSSFYPPRLPIGGGTSLGNALNFLMNDIDSTIQRTTADTKGDWKPIVFLFTDGAPTDDTTAAFERWNNKYKGSANLIAISIGDNMDTAVLKEISENVLQLKDTDEVSFKAFFKWVTASIKTTSVSIASLNSDDLKLAPFSDDFLTKIEQEMSMPIKVDENFAVILGKCQNTKQPYLLKYQKRVDKDDFSYLTRVGGRHFKFVGAYPIDNSYFEMVDGYANGNLTGKRINTSELVGFPSCPCCANQVAIGLCMCGNIMCVGNEQTSTCPWCGVQLSFKESGGGMDIGRTRG</sequence>
<dbReference type="OrthoDB" id="9806395at2"/>
<dbReference type="InterPro" id="IPR036465">
    <property type="entry name" value="vWFA_dom_sf"/>
</dbReference>
<gene>
    <name evidence="2" type="ORF">SAMN05444362_10489</name>
</gene>
<evidence type="ECO:0000259" key="1">
    <source>
        <dbReference type="PROSITE" id="PS50234"/>
    </source>
</evidence>
<organism evidence="2 3">
    <name type="scientific">Dysgonomonas macrotermitis</name>
    <dbReference type="NCBI Taxonomy" id="1346286"/>
    <lineage>
        <taxon>Bacteria</taxon>
        <taxon>Pseudomonadati</taxon>
        <taxon>Bacteroidota</taxon>
        <taxon>Bacteroidia</taxon>
        <taxon>Bacteroidales</taxon>
        <taxon>Dysgonomonadaceae</taxon>
        <taxon>Dysgonomonas</taxon>
    </lineage>
</organism>
<dbReference type="Proteomes" id="UP000184480">
    <property type="component" value="Unassembled WGS sequence"/>
</dbReference>
<dbReference type="InterPro" id="IPR028274">
    <property type="entry name" value="TerY-C"/>
</dbReference>